<sequence length="275" mass="31050">MDVVPSLDPGSPRVRFGAEMRRLREAAQLSQAAVASRLGCTQTQVSRLEKATRTPSRSDAERLDRLFGEAGGVSFTRLYQRIIAQPGGPVWFRSWAEEIEPTARVIRSWDPLLIPGLLQTESYARHIFTLEPRATPEAVEERVEARMRRQRILDRDDPPLVLVLFDAGVLRRRVGGPEVMREQLDRVLEVARHPSVSIQVVDPECLPGLAGAFMIAELPDGQPLTVHADSPAQGHVTADREHAAAIQERYEAIRLWAYPERVSLRMVEEVRREWT</sequence>
<dbReference type="GO" id="GO:0003677">
    <property type="term" value="F:DNA binding"/>
    <property type="evidence" value="ECO:0007669"/>
    <property type="project" value="InterPro"/>
</dbReference>
<dbReference type="AlphaFoldDB" id="A0A840NVR8"/>
<dbReference type="Pfam" id="PF13560">
    <property type="entry name" value="HTH_31"/>
    <property type="match status" value="1"/>
</dbReference>
<evidence type="ECO:0000313" key="3">
    <source>
        <dbReference type="Proteomes" id="UP000578449"/>
    </source>
</evidence>
<dbReference type="PROSITE" id="PS50943">
    <property type="entry name" value="HTH_CROC1"/>
    <property type="match status" value="1"/>
</dbReference>
<evidence type="ECO:0000313" key="2">
    <source>
        <dbReference type="EMBL" id="MBB5130909.1"/>
    </source>
</evidence>
<keyword evidence="3" id="KW-1185">Reference proteome</keyword>
<dbReference type="SMART" id="SM00530">
    <property type="entry name" value="HTH_XRE"/>
    <property type="match status" value="1"/>
</dbReference>
<dbReference type="EMBL" id="JACHGN010000001">
    <property type="protein sequence ID" value="MBB5130909.1"/>
    <property type="molecule type" value="Genomic_DNA"/>
</dbReference>
<evidence type="ECO:0000259" key="1">
    <source>
        <dbReference type="PROSITE" id="PS50943"/>
    </source>
</evidence>
<name>A0A840NVR8_9ACTN</name>
<dbReference type="InterPro" id="IPR043917">
    <property type="entry name" value="DUF5753"/>
</dbReference>
<dbReference type="RefSeq" id="WP_185047724.1">
    <property type="nucleotide sequence ID" value="NZ_BAABIX010000013.1"/>
</dbReference>
<dbReference type="InterPro" id="IPR010982">
    <property type="entry name" value="Lambda_DNA-bd_dom_sf"/>
</dbReference>
<dbReference type="InterPro" id="IPR001387">
    <property type="entry name" value="Cro/C1-type_HTH"/>
</dbReference>
<comment type="caution">
    <text evidence="2">The sequence shown here is derived from an EMBL/GenBank/DDBJ whole genome shotgun (WGS) entry which is preliminary data.</text>
</comment>
<dbReference type="SUPFAM" id="SSF47413">
    <property type="entry name" value="lambda repressor-like DNA-binding domains"/>
    <property type="match status" value="1"/>
</dbReference>
<accession>A0A840NVR8</accession>
<reference evidence="2 3" key="1">
    <citation type="submission" date="2020-08" db="EMBL/GenBank/DDBJ databases">
        <title>Genomic Encyclopedia of Type Strains, Phase IV (KMG-IV): sequencing the most valuable type-strain genomes for metagenomic binning, comparative biology and taxonomic classification.</title>
        <authorList>
            <person name="Goeker M."/>
        </authorList>
    </citation>
    <scope>NUCLEOTIDE SEQUENCE [LARGE SCALE GENOMIC DNA]</scope>
    <source>
        <strain evidence="2 3">DSM 45615</strain>
    </source>
</reference>
<feature type="domain" description="HTH cro/C1-type" evidence="1">
    <location>
        <begin position="20"/>
        <end position="73"/>
    </location>
</feature>
<protein>
    <submittedName>
        <fullName evidence="2">Transcriptional regulator with XRE-family HTH domain</fullName>
    </submittedName>
</protein>
<dbReference type="Proteomes" id="UP000578449">
    <property type="component" value="Unassembled WGS sequence"/>
</dbReference>
<dbReference type="CDD" id="cd00093">
    <property type="entry name" value="HTH_XRE"/>
    <property type="match status" value="1"/>
</dbReference>
<gene>
    <name evidence="2" type="ORF">HNP84_000597</name>
</gene>
<proteinExistence type="predicted"/>
<dbReference type="Pfam" id="PF19054">
    <property type="entry name" value="DUF5753"/>
    <property type="match status" value="1"/>
</dbReference>
<organism evidence="2 3">
    <name type="scientific">Thermocatellispora tengchongensis</name>
    <dbReference type="NCBI Taxonomy" id="1073253"/>
    <lineage>
        <taxon>Bacteria</taxon>
        <taxon>Bacillati</taxon>
        <taxon>Actinomycetota</taxon>
        <taxon>Actinomycetes</taxon>
        <taxon>Streptosporangiales</taxon>
        <taxon>Streptosporangiaceae</taxon>
        <taxon>Thermocatellispora</taxon>
    </lineage>
</organism>
<dbReference type="Gene3D" id="1.10.260.40">
    <property type="entry name" value="lambda repressor-like DNA-binding domains"/>
    <property type="match status" value="1"/>
</dbReference>